<organism evidence="6 7">
    <name type="scientific">Coniophora puteana (strain RWD-64-598)</name>
    <name type="common">Brown rot fungus</name>
    <dbReference type="NCBI Taxonomy" id="741705"/>
    <lineage>
        <taxon>Eukaryota</taxon>
        <taxon>Fungi</taxon>
        <taxon>Dikarya</taxon>
        <taxon>Basidiomycota</taxon>
        <taxon>Agaricomycotina</taxon>
        <taxon>Agaricomycetes</taxon>
        <taxon>Agaricomycetidae</taxon>
        <taxon>Boletales</taxon>
        <taxon>Coniophorineae</taxon>
        <taxon>Coniophoraceae</taxon>
        <taxon>Coniophora</taxon>
    </lineage>
</organism>
<evidence type="ECO:0000256" key="2">
    <source>
        <dbReference type="ARBA" id="ARBA00022448"/>
    </source>
</evidence>
<dbReference type="GO" id="GO:0031267">
    <property type="term" value="F:small GTPase binding"/>
    <property type="evidence" value="ECO:0007669"/>
    <property type="project" value="InterPro"/>
</dbReference>
<dbReference type="Pfam" id="PF25018">
    <property type="entry name" value="HEAT_IPO9_c"/>
    <property type="match status" value="1"/>
</dbReference>
<keyword evidence="4" id="KW-0539">Nucleus</keyword>
<feature type="domain" description="Importin N-terminal" evidence="5">
    <location>
        <begin position="25"/>
        <end position="101"/>
    </location>
</feature>
<evidence type="ECO:0000256" key="3">
    <source>
        <dbReference type="ARBA" id="ARBA00022927"/>
    </source>
</evidence>
<dbReference type="InterPro" id="IPR011989">
    <property type="entry name" value="ARM-like"/>
</dbReference>
<comment type="subcellular location">
    <subcellularLocation>
        <location evidence="1">Nucleus</location>
    </subcellularLocation>
</comment>
<dbReference type="InterPro" id="IPR001494">
    <property type="entry name" value="Importin-beta_N"/>
</dbReference>
<evidence type="ECO:0000313" key="6">
    <source>
        <dbReference type="EMBL" id="EIW87234.1"/>
    </source>
</evidence>
<dbReference type="GeneID" id="19211768"/>
<sequence>MASASDIPRLLQDTLSPDGNTRIAAELKLAGLMAHPEAGLAFAELSLSQNTDMNMRQSASIMLRKYVTERWSPYFPAFKGNAPSPEIKTRVRDQVFQGLSDPNRKIRSSSAHTLSTIASCDWPDEYPDLLTALIGQISSDSPNAVHGSMEVFAEFIKSDLTEDQILPVLRQLLPVLLNILGDTEKHSPLTRARTISVFRQCITSLYMVKGEHRDAVNEATATVLPVWLDAFKVLLNMDPLLDVNSASWDTLLIKVEIFKTLDNICTSFPKALTAYLQDYLNASLLILQSLYPTYEHYYITASATPPTSSEEENVELSHLLVSIFDFLSKVVMSNKAKAWLQSGNVQTLVASIFQYAQMTAEDEETWANNANAFVSQDEDDVQAYGMRFSAFSLLYSLIERAAAPVCATFQSTLHQVVQSSQTAHEHGVSSWWKSLEAAFAAIGSQSEDVIDTIEDEEMSERTKPIDIQELLSNVVPSLLNQSDVPFLQGRAFVFASQFAKLLPMQMAGQYLEAAVQVIESDTAGIPVKVSAVKAIHNFCQNADDEALKPLVPRIAQDLGPFLLVATEDTLSLVLETMAVVLEVDQAKWLTTDLATSLVLATLEVWAKNNRDPIFLSIFADILTALASSHSPGIYETVVQQALPSLCTSIASAKPEESWVAGSALDLISSLEHGAPENGLGEGFFALLAPNLFTCLQNTEDRDVLQNGTVCLTLVIRKDCNQLLSWKDTSSGQSGLDHVFKLVAKLLQSEDESGGLVIGDMLIHLLRRAGESVLPVLPDLLQAMASRMATAKTATFLQSLIIPFAFLVHNQADTVLGLLESKNTSDGRRCLDVVMQTWCENAETFQGFWPTRISTLALSQLYASGRPSLQGLMVKGDIIVKPETSNVIMTRSKTKTNPVEFTSIPFPVKALKLLVRELQSGGDSATIPKGEMFEVDSDDGDDDWAEEGAGLTVDERDLLSNMLGPHGANFDSDNFLADNDDEDLKNDPVSQMDMQAHIVSFLKECTANNANNFRQNVDQLSAEEIVVVRQAVQH</sequence>
<dbReference type="SUPFAM" id="SSF48371">
    <property type="entry name" value="ARM repeat"/>
    <property type="match status" value="1"/>
</dbReference>
<dbReference type="InterPro" id="IPR016024">
    <property type="entry name" value="ARM-type_fold"/>
</dbReference>
<reference evidence="7" key="1">
    <citation type="journal article" date="2012" name="Science">
        <title>The Paleozoic origin of enzymatic lignin decomposition reconstructed from 31 fungal genomes.</title>
        <authorList>
            <person name="Floudas D."/>
            <person name="Binder M."/>
            <person name="Riley R."/>
            <person name="Barry K."/>
            <person name="Blanchette R.A."/>
            <person name="Henrissat B."/>
            <person name="Martinez A.T."/>
            <person name="Otillar R."/>
            <person name="Spatafora J.W."/>
            <person name="Yadav J.S."/>
            <person name="Aerts A."/>
            <person name="Benoit I."/>
            <person name="Boyd A."/>
            <person name="Carlson A."/>
            <person name="Copeland A."/>
            <person name="Coutinho P.M."/>
            <person name="de Vries R.P."/>
            <person name="Ferreira P."/>
            <person name="Findley K."/>
            <person name="Foster B."/>
            <person name="Gaskell J."/>
            <person name="Glotzer D."/>
            <person name="Gorecki P."/>
            <person name="Heitman J."/>
            <person name="Hesse C."/>
            <person name="Hori C."/>
            <person name="Igarashi K."/>
            <person name="Jurgens J.A."/>
            <person name="Kallen N."/>
            <person name="Kersten P."/>
            <person name="Kohler A."/>
            <person name="Kuees U."/>
            <person name="Kumar T.K.A."/>
            <person name="Kuo A."/>
            <person name="LaButti K."/>
            <person name="Larrondo L.F."/>
            <person name="Lindquist E."/>
            <person name="Ling A."/>
            <person name="Lombard V."/>
            <person name="Lucas S."/>
            <person name="Lundell T."/>
            <person name="Martin R."/>
            <person name="McLaughlin D.J."/>
            <person name="Morgenstern I."/>
            <person name="Morin E."/>
            <person name="Murat C."/>
            <person name="Nagy L.G."/>
            <person name="Nolan M."/>
            <person name="Ohm R.A."/>
            <person name="Patyshakuliyeva A."/>
            <person name="Rokas A."/>
            <person name="Ruiz-Duenas F.J."/>
            <person name="Sabat G."/>
            <person name="Salamov A."/>
            <person name="Samejima M."/>
            <person name="Schmutz J."/>
            <person name="Slot J.C."/>
            <person name="St John F."/>
            <person name="Stenlid J."/>
            <person name="Sun H."/>
            <person name="Sun S."/>
            <person name="Syed K."/>
            <person name="Tsang A."/>
            <person name="Wiebenga A."/>
            <person name="Young D."/>
            <person name="Pisabarro A."/>
            <person name="Eastwood D.C."/>
            <person name="Martin F."/>
            <person name="Cullen D."/>
            <person name="Grigoriev I.V."/>
            <person name="Hibbett D.S."/>
        </authorList>
    </citation>
    <scope>NUCLEOTIDE SEQUENCE [LARGE SCALE GENOMIC DNA]</scope>
    <source>
        <strain evidence="7">RWD-64-598 SS2</strain>
    </source>
</reference>
<dbReference type="GO" id="GO:0005829">
    <property type="term" value="C:cytosol"/>
    <property type="evidence" value="ECO:0007669"/>
    <property type="project" value="TreeGrafter"/>
</dbReference>
<evidence type="ECO:0000256" key="1">
    <source>
        <dbReference type="ARBA" id="ARBA00004123"/>
    </source>
</evidence>
<gene>
    <name evidence="6" type="ORF">CONPUDRAFT_96576</name>
</gene>
<dbReference type="GO" id="GO:0005635">
    <property type="term" value="C:nuclear envelope"/>
    <property type="evidence" value="ECO:0007669"/>
    <property type="project" value="TreeGrafter"/>
</dbReference>
<dbReference type="InterPro" id="IPR056840">
    <property type="entry name" value="HEAT_IPO9_central"/>
</dbReference>
<dbReference type="OMA" id="NPDQYTI"/>
<dbReference type="EMBL" id="JH711573">
    <property type="protein sequence ID" value="EIW87234.1"/>
    <property type="molecule type" value="Genomic_DNA"/>
</dbReference>
<evidence type="ECO:0000259" key="5">
    <source>
        <dbReference type="PROSITE" id="PS50166"/>
    </source>
</evidence>
<protein>
    <submittedName>
        <fullName evidence="6">ARM repeat-containing protein</fullName>
    </submittedName>
</protein>
<dbReference type="SMART" id="SM00913">
    <property type="entry name" value="IBN_N"/>
    <property type="match status" value="1"/>
</dbReference>
<keyword evidence="3" id="KW-0653">Protein transport</keyword>
<comment type="caution">
    <text evidence="6">The sequence shown here is derived from an EMBL/GenBank/DDBJ whole genome shotgun (WGS) entry which is preliminary data.</text>
</comment>
<accession>A0A5M3N803</accession>
<dbReference type="RefSeq" id="XP_007763789.1">
    <property type="nucleotide sequence ID" value="XM_007765599.1"/>
</dbReference>
<dbReference type="Pfam" id="PF03810">
    <property type="entry name" value="IBN_N"/>
    <property type="match status" value="1"/>
</dbReference>
<dbReference type="GO" id="GO:0006606">
    <property type="term" value="P:protein import into nucleus"/>
    <property type="evidence" value="ECO:0007669"/>
    <property type="project" value="TreeGrafter"/>
</dbReference>
<keyword evidence="2" id="KW-0813">Transport</keyword>
<dbReference type="PROSITE" id="PS50166">
    <property type="entry name" value="IMPORTIN_B_NT"/>
    <property type="match status" value="1"/>
</dbReference>
<dbReference type="OrthoDB" id="431626at2759"/>
<dbReference type="Proteomes" id="UP000053558">
    <property type="component" value="Unassembled WGS sequence"/>
</dbReference>
<evidence type="ECO:0000313" key="7">
    <source>
        <dbReference type="Proteomes" id="UP000053558"/>
    </source>
</evidence>
<evidence type="ECO:0000256" key="4">
    <source>
        <dbReference type="ARBA" id="ARBA00023242"/>
    </source>
</evidence>
<proteinExistence type="predicted"/>
<dbReference type="PANTHER" id="PTHR10997:SF9">
    <property type="entry name" value="IMPORTIN-9"/>
    <property type="match status" value="1"/>
</dbReference>
<name>A0A5M3N803_CONPW</name>
<dbReference type="Gene3D" id="1.25.10.10">
    <property type="entry name" value="Leucine-rich Repeat Variant"/>
    <property type="match status" value="1"/>
</dbReference>
<dbReference type="AlphaFoldDB" id="A0A5M3N803"/>
<dbReference type="PANTHER" id="PTHR10997">
    <property type="entry name" value="IMPORTIN-7, 8, 11"/>
    <property type="match status" value="1"/>
</dbReference>
<keyword evidence="7" id="KW-1185">Reference proteome</keyword>
<dbReference type="KEGG" id="cput:CONPUDRAFT_96576"/>